<gene>
    <name evidence="4" type="primary">LOC116187739</name>
</gene>
<dbReference type="Pfam" id="PF14244">
    <property type="entry name" value="Retrotran_gag_3"/>
    <property type="match status" value="1"/>
</dbReference>
<organism evidence="3 4">
    <name type="scientific">Punica granatum</name>
    <name type="common">Pomegranate</name>
    <dbReference type="NCBI Taxonomy" id="22663"/>
    <lineage>
        <taxon>Eukaryota</taxon>
        <taxon>Viridiplantae</taxon>
        <taxon>Streptophyta</taxon>
        <taxon>Embryophyta</taxon>
        <taxon>Tracheophyta</taxon>
        <taxon>Spermatophyta</taxon>
        <taxon>Magnoliopsida</taxon>
        <taxon>eudicotyledons</taxon>
        <taxon>Gunneridae</taxon>
        <taxon>Pentapetalae</taxon>
        <taxon>rosids</taxon>
        <taxon>malvids</taxon>
        <taxon>Myrtales</taxon>
        <taxon>Lythraceae</taxon>
        <taxon>Punica</taxon>
    </lineage>
</organism>
<name>A0A6P8BRZ0_PUNGR</name>
<dbReference type="InterPro" id="IPR029472">
    <property type="entry name" value="Copia-like_N"/>
</dbReference>
<evidence type="ECO:0000259" key="2">
    <source>
        <dbReference type="Pfam" id="PF14244"/>
    </source>
</evidence>
<keyword evidence="3" id="KW-1185">Reference proteome</keyword>
<evidence type="ECO:0000313" key="3">
    <source>
        <dbReference type="Proteomes" id="UP000515151"/>
    </source>
</evidence>
<evidence type="ECO:0000313" key="4">
    <source>
        <dbReference type="RefSeq" id="XP_031372521.1"/>
    </source>
</evidence>
<feature type="domain" description="Retrotransposon Copia-like N-terminal" evidence="2">
    <location>
        <begin position="31"/>
        <end position="77"/>
    </location>
</feature>
<dbReference type="RefSeq" id="XP_031372521.1">
    <property type="nucleotide sequence ID" value="XM_031516661.1"/>
</dbReference>
<dbReference type="PANTHER" id="PTHR37610:SF97">
    <property type="entry name" value="RETROTRANSPOSON GAG DOMAIN-CONTAINING PROTEIN"/>
    <property type="match status" value="1"/>
</dbReference>
<proteinExistence type="predicted"/>
<feature type="domain" description="Retrotransposon gag" evidence="1">
    <location>
        <begin position="116"/>
        <end position="204"/>
    </location>
</feature>
<dbReference type="Proteomes" id="UP000515151">
    <property type="component" value="Chromosome 8"/>
</dbReference>
<accession>A0A6P8BRZ0</accession>
<reference evidence="4" key="2">
    <citation type="submission" date="2025-08" db="UniProtKB">
        <authorList>
            <consortium name="RefSeq"/>
        </authorList>
    </citation>
    <scope>IDENTIFICATION</scope>
    <source>
        <tissue evidence="4">Leaf</tissue>
    </source>
</reference>
<sequence>MSGNQTLAPLAGIGGNQPQLAALLSPYTVTASDGTGVQLINCKLNGDNYLTWSRLMRISLRAKNKIGFIDGTLPEPAEGEPNRALLVIANSTVVAWIANTLEKDLQPSIACIENAKILWDDLKQRFSQGNETRIYQLKCEIYQLKQEGRPVSEYYSLLKGLWDELDQLLEETGCTCACICGIGATRTAQREKEKAHQFLMGLNPNFNTVRSNILNLEIFPSLSRVFQMVIHDERQRMVIRAQEIGPEAAAYMARGGKEI</sequence>
<protein>
    <submittedName>
        <fullName evidence="4">Uncharacterized protein LOC116187739</fullName>
    </submittedName>
</protein>
<reference evidence="3" key="1">
    <citation type="journal article" date="2020" name="Plant Biotechnol. J.">
        <title>The pomegranate (Punica granatum L.) draft genome dissects genetic divergence between soft- and hard-seeded cultivars.</title>
        <authorList>
            <person name="Luo X."/>
            <person name="Li H."/>
            <person name="Wu Z."/>
            <person name="Yao W."/>
            <person name="Zhao P."/>
            <person name="Cao D."/>
            <person name="Yu H."/>
            <person name="Li K."/>
            <person name="Poudel K."/>
            <person name="Zhao D."/>
            <person name="Zhang F."/>
            <person name="Xia X."/>
            <person name="Chen L."/>
            <person name="Wang Q."/>
            <person name="Jing D."/>
            <person name="Cao S."/>
        </authorList>
    </citation>
    <scope>NUCLEOTIDE SEQUENCE [LARGE SCALE GENOMIC DNA]</scope>
    <source>
        <strain evidence="3">cv. Tunisia</strain>
    </source>
</reference>
<dbReference type="InterPro" id="IPR005162">
    <property type="entry name" value="Retrotrans_gag_dom"/>
</dbReference>
<dbReference type="Pfam" id="PF03732">
    <property type="entry name" value="Retrotrans_gag"/>
    <property type="match status" value="1"/>
</dbReference>
<dbReference type="OrthoDB" id="5544992at2759"/>
<dbReference type="PANTHER" id="PTHR37610">
    <property type="entry name" value="CCHC-TYPE DOMAIN-CONTAINING PROTEIN"/>
    <property type="match status" value="1"/>
</dbReference>
<evidence type="ECO:0000259" key="1">
    <source>
        <dbReference type="Pfam" id="PF03732"/>
    </source>
</evidence>
<dbReference type="GeneID" id="116187739"/>
<dbReference type="AlphaFoldDB" id="A0A6P8BRZ0"/>